<dbReference type="CDD" id="cd00552">
    <property type="entry name" value="RaiA"/>
    <property type="match status" value="1"/>
</dbReference>
<dbReference type="RefSeq" id="WP_114590471.1">
    <property type="nucleotide sequence ID" value="NZ_CP031165.1"/>
</dbReference>
<evidence type="ECO:0000313" key="5">
    <source>
        <dbReference type="EMBL" id="AXV05702.1"/>
    </source>
</evidence>
<gene>
    <name evidence="2" type="primary">hpf</name>
    <name evidence="5" type="ORF">DVS28_a1001</name>
</gene>
<evidence type="ECO:0000313" key="6">
    <source>
        <dbReference type="Proteomes" id="UP000264006"/>
    </source>
</evidence>
<name>A0A346XU05_9ACTN</name>
<dbReference type="InterPro" id="IPR038416">
    <property type="entry name" value="Ribosom_S30AE_C_sf"/>
</dbReference>
<dbReference type="PANTHER" id="PTHR33231:SF1">
    <property type="entry name" value="30S RIBOSOMAL PROTEIN"/>
    <property type="match status" value="1"/>
</dbReference>
<sequence>MDITLRARNCEISERVKEEARRKVEHATRFFDRIVDLEVSFAEEHNPRIPNPASVEITARSKKHTVRALGEGQDHHEAIDQAIARFERQLRRYKTRLIDRGRRGRDDARTTGELPKVHRRSSNGQVEHDDPSPNIVKRKEFELTAMFPDDAVLQLELLGHDFYLFTNAGTGAPNVVYRRGDGDIGLIEATSADQSAAMAAAG</sequence>
<dbReference type="Proteomes" id="UP000264006">
    <property type="component" value="Chromosome"/>
</dbReference>
<dbReference type="EMBL" id="CP031165">
    <property type="protein sequence ID" value="AXV05702.1"/>
    <property type="molecule type" value="Genomic_DNA"/>
</dbReference>
<feature type="region of interest" description="Disordered" evidence="3">
    <location>
        <begin position="101"/>
        <end position="134"/>
    </location>
</feature>
<dbReference type="InterPro" id="IPR036567">
    <property type="entry name" value="RHF-like"/>
</dbReference>
<keyword evidence="6" id="KW-1185">Reference proteome</keyword>
<dbReference type="InterPro" id="IPR003489">
    <property type="entry name" value="RHF/RaiA"/>
</dbReference>
<reference evidence="5 6" key="1">
    <citation type="submission" date="2018-09" db="EMBL/GenBank/DDBJ databases">
        <title>Complete genome sequence of Euzebya sp. DY32-46 isolated from seawater of Pacific Ocean.</title>
        <authorList>
            <person name="Xu L."/>
            <person name="Wu Y.-H."/>
            <person name="Xu X.-W."/>
        </authorList>
    </citation>
    <scope>NUCLEOTIDE SEQUENCE [LARGE SCALE GENOMIC DNA]</scope>
    <source>
        <strain evidence="5 6">DY32-46</strain>
    </source>
</reference>
<dbReference type="SUPFAM" id="SSF69754">
    <property type="entry name" value="Ribosome binding protein Y (YfiA homologue)"/>
    <property type="match status" value="1"/>
</dbReference>
<evidence type="ECO:0000256" key="2">
    <source>
        <dbReference type="HAMAP-Rule" id="MF_00839"/>
    </source>
</evidence>
<dbReference type="Pfam" id="PF16321">
    <property type="entry name" value="Ribosom_S30AE_C"/>
    <property type="match status" value="1"/>
</dbReference>
<comment type="subcellular location">
    <subcellularLocation>
        <location evidence="2">Cytoplasm</location>
    </subcellularLocation>
</comment>
<dbReference type="AlphaFoldDB" id="A0A346XU05"/>
<dbReference type="InterPro" id="IPR034694">
    <property type="entry name" value="HPF_long/plastid"/>
</dbReference>
<dbReference type="GO" id="GO:0022627">
    <property type="term" value="C:cytosolic small ribosomal subunit"/>
    <property type="evidence" value="ECO:0007669"/>
    <property type="project" value="TreeGrafter"/>
</dbReference>
<dbReference type="PANTHER" id="PTHR33231">
    <property type="entry name" value="30S RIBOSOMAL PROTEIN"/>
    <property type="match status" value="1"/>
</dbReference>
<feature type="compositionally biased region" description="Basic and acidic residues" evidence="3">
    <location>
        <begin position="101"/>
        <end position="110"/>
    </location>
</feature>
<dbReference type="OrthoDB" id="9794975at2"/>
<evidence type="ECO:0000256" key="1">
    <source>
        <dbReference type="ARBA" id="ARBA00022845"/>
    </source>
</evidence>
<keyword evidence="2" id="KW-0963">Cytoplasm</keyword>
<dbReference type="HAMAP" id="MF_00839">
    <property type="entry name" value="HPF"/>
    <property type="match status" value="1"/>
</dbReference>
<evidence type="ECO:0000256" key="3">
    <source>
        <dbReference type="SAM" id="MobiDB-lite"/>
    </source>
</evidence>
<dbReference type="Gene3D" id="3.30.160.100">
    <property type="entry name" value="Ribosome hibernation promotion factor-like"/>
    <property type="match status" value="1"/>
</dbReference>
<dbReference type="NCBIfam" id="TIGR00741">
    <property type="entry name" value="yfiA"/>
    <property type="match status" value="1"/>
</dbReference>
<dbReference type="Gene3D" id="3.30.505.50">
    <property type="entry name" value="Sigma 54 modulation/S30EA ribosomal protein, C-terminal domain"/>
    <property type="match status" value="1"/>
</dbReference>
<comment type="similarity">
    <text evidence="2">Belongs to the HPF/YfiA ribosome-associated protein family. Long HPF subfamily.</text>
</comment>
<comment type="subunit">
    <text evidence="2">Interacts with 100S ribosomes.</text>
</comment>
<dbReference type="KEGG" id="euz:DVS28_a1001"/>
<dbReference type="Pfam" id="PF02482">
    <property type="entry name" value="Ribosomal_S30AE"/>
    <property type="match status" value="1"/>
</dbReference>
<accession>A0A346XU05</accession>
<keyword evidence="1 2" id="KW-0810">Translation regulation</keyword>
<feature type="domain" description="Sigma 54 modulation/S30EA ribosomal protein C-terminal" evidence="4">
    <location>
        <begin position="132"/>
        <end position="186"/>
    </location>
</feature>
<dbReference type="InterPro" id="IPR050574">
    <property type="entry name" value="HPF/YfiA_ribosome-assoc"/>
</dbReference>
<protein>
    <recommendedName>
        <fullName evidence="2">Ribosome hibernation promoting factor</fullName>
        <shortName evidence="2">HPF</shortName>
    </recommendedName>
</protein>
<evidence type="ECO:0000259" key="4">
    <source>
        <dbReference type="Pfam" id="PF16321"/>
    </source>
</evidence>
<organism evidence="5 6">
    <name type="scientific">Euzebya pacifica</name>
    <dbReference type="NCBI Taxonomy" id="1608957"/>
    <lineage>
        <taxon>Bacteria</taxon>
        <taxon>Bacillati</taxon>
        <taxon>Actinomycetota</taxon>
        <taxon>Nitriliruptoria</taxon>
        <taxon>Euzebyales</taxon>
    </lineage>
</organism>
<comment type="function">
    <text evidence="2">Required for dimerization of active 70S ribosomes into 100S ribosomes in stationary phase; 100S ribosomes are translationally inactive and sometimes present during exponential growth.</text>
</comment>
<dbReference type="InterPro" id="IPR032528">
    <property type="entry name" value="Ribosom_S30AE_C"/>
</dbReference>
<dbReference type="GO" id="GO:0043024">
    <property type="term" value="F:ribosomal small subunit binding"/>
    <property type="evidence" value="ECO:0007669"/>
    <property type="project" value="TreeGrafter"/>
</dbReference>
<proteinExistence type="inferred from homology"/>
<dbReference type="GO" id="GO:0045900">
    <property type="term" value="P:negative regulation of translational elongation"/>
    <property type="evidence" value="ECO:0007669"/>
    <property type="project" value="TreeGrafter"/>
</dbReference>